<evidence type="ECO:0000256" key="5">
    <source>
        <dbReference type="HAMAP-Rule" id="MF_00563"/>
    </source>
</evidence>
<keyword evidence="12" id="KW-1185">Reference proteome</keyword>
<dbReference type="GO" id="GO:0004013">
    <property type="term" value="F:adenosylhomocysteinase activity"/>
    <property type="evidence" value="ECO:0007669"/>
    <property type="project" value="UniProtKB-UniRule"/>
</dbReference>
<organism evidence="11 12">
    <name type="scientific">Frankia nepalensis</name>
    <dbReference type="NCBI Taxonomy" id="1836974"/>
    <lineage>
        <taxon>Bacteria</taxon>
        <taxon>Bacillati</taxon>
        <taxon>Actinomycetota</taxon>
        <taxon>Actinomycetes</taxon>
        <taxon>Frankiales</taxon>
        <taxon>Frankiaceae</taxon>
        <taxon>Frankia</taxon>
    </lineage>
</organism>
<dbReference type="SUPFAM" id="SSF51735">
    <property type="entry name" value="NAD(P)-binding Rossmann-fold domains"/>
    <property type="match status" value="1"/>
</dbReference>
<evidence type="ECO:0000256" key="9">
    <source>
        <dbReference type="RuleBase" id="RU004166"/>
    </source>
</evidence>
<dbReference type="InterPro" id="IPR036291">
    <property type="entry name" value="NAD(P)-bd_dom_sf"/>
</dbReference>
<keyword evidence="3 5" id="KW-0378">Hydrolase</keyword>
<dbReference type="NCBIfam" id="TIGR00936">
    <property type="entry name" value="ahcY"/>
    <property type="match status" value="1"/>
</dbReference>
<evidence type="ECO:0000256" key="7">
    <source>
        <dbReference type="PIRSR" id="PIRSR001109-2"/>
    </source>
</evidence>
<dbReference type="PANTHER" id="PTHR23420">
    <property type="entry name" value="ADENOSYLHOMOCYSTEINASE"/>
    <property type="match status" value="1"/>
</dbReference>
<dbReference type="SMART" id="SM00996">
    <property type="entry name" value="AdoHcyase"/>
    <property type="match status" value="1"/>
</dbReference>
<dbReference type="Proteomes" id="UP000604475">
    <property type="component" value="Unassembled WGS sequence"/>
</dbReference>
<keyword evidence="5" id="KW-0963">Cytoplasm</keyword>
<feature type="binding site" evidence="5 6">
    <location>
        <position position="70"/>
    </location>
    <ligand>
        <name>substrate</name>
    </ligand>
</feature>
<dbReference type="GO" id="GO:0006730">
    <property type="term" value="P:one-carbon metabolic process"/>
    <property type="evidence" value="ECO:0007669"/>
    <property type="project" value="UniProtKB-UniRule"/>
</dbReference>
<comment type="similarity">
    <text evidence="1 5 9">Belongs to the adenosylhomocysteinase family.</text>
</comment>
<feature type="binding site" evidence="5">
    <location>
        <begin position="231"/>
        <end position="236"/>
    </location>
    <ligand>
        <name>NAD(+)</name>
        <dbReference type="ChEBI" id="CHEBI:57540"/>
    </ligand>
</feature>
<feature type="binding site" evidence="7">
    <location>
        <begin position="233"/>
        <end position="238"/>
    </location>
    <ligand>
        <name>NAD(+)</name>
        <dbReference type="ChEBI" id="CHEBI:57540"/>
    </ligand>
</feature>
<dbReference type="Gene3D" id="3.40.50.1480">
    <property type="entry name" value="Adenosylhomocysteinase-like"/>
    <property type="match status" value="1"/>
</dbReference>
<feature type="binding site" evidence="5">
    <location>
        <position position="202"/>
    </location>
    <ligand>
        <name>NAD(+)</name>
        <dbReference type="ChEBI" id="CHEBI:57540"/>
    </ligand>
</feature>
<dbReference type="PANTHER" id="PTHR23420:SF0">
    <property type="entry name" value="ADENOSYLHOMOCYSTEINASE"/>
    <property type="match status" value="1"/>
</dbReference>
<comment type="pathway">
    <text evidence="5 8">Amino-acid biosynthesis; L-homocysteine biosynthesis; L-homocysteine from S-adenosyl-L-homocysteine: step 1/1.</text>
</comment>
<reference evidence="11" key="1">
    <citation type="submission" date="2020-12" db="EMBL/GenBank/DDBJ databases">
        <title>Genomic characterization of non-nitrogen-fixing Frankia strains.</title>
        <authorList>
            <person name="Carlos-Shanley C."/>
            <person name="Guerra T."/>
            <person name="Hahn D."/>
        </authorList>
    </citation>
    <scope>NUCLEOTIDE SEQUENCE</scope>
    <source>
        <strain evidence="11">CN6</strain>
    </source>
</reference>
<dbReference type="EMBL" id="JAEACQ010000250">
    <property type="protein sequence ID" value="MBL7630463.1"/>
    <property type="molecule type" value="Genomic_DNA"/>
</dbReference>
<accession>A0A937UQV0</accession>
<evidence type="ECO:0000256" key="2">
    <source>
        <dbReference type="ARBA" id="ARBA00022563"/>
    </source>
</evidence>
<comment type="subcellular location">
    <subcellularLocation>
        <location evidence="5">Cytoplasm</location>
    </subcellularLocation>
</comment>
<dbReference type="InterPro" id="IPR000043">
    <property type="entry name" value="Adenosylhomocysteinase-like"/>
</dbReference>
<protein>
    <recommendedName>
        <fullName evidence="5">Adenosylhomocysteinase</fullName>
        <ecNumber evidence="5">3.13.2.1</ecNumber>
    </recommendedName>
    <alternativeName>
        <fullName evidence="5">S-adenosyl-L-homocysteine hydrolase</fullName>
        <shortName evidence="5">AdoHcyase</shortName>
    </alternativeName>
</protein>
<evidence type="ECO:0000256" key="3">
    <source>
        <dbReference type="ARBA" id="ARBA00022801"/>
    </source>
</evidence>
<evidence type="ECO:0000256" key="4">
    <source>
        <dbReference type="ARBA" id="ARBA00023027"/>
    </source>
</evidence>
<feature type="domain" description="S-adenosyl-L-homocysteine hydrolase NAD binding" evidence="10">
    <location>
        <begin position="202"/>
        <end position="364"/>
    </location>
</feature>
<dbReference type="InterPro" id="IPR042172">
    <property type="entry name" value="Adenosylhomocyst_ase-like_sf"/>
</dbReference>
<comment type="catalytic activity">
    <reaction evidence="5 8">
        <text>S-adenosyl-L-homocysteine + H2O = L-homocysteine + adenosine</text>
        <dbReference type="Rhea" id="RHEA:21708"/>
        <dbReference type="ChEBI" id="CHEBI:15377"/>
        <dbReference type="ChEBI" id="CHEBI:16335"/>
        <dbReference type="ChEBI" id="CHEBI:57856"/>
        <dbReference type="ChEBI" id="CHEBI:58199"/>
        <dbReference type="EC" id="3.13.2.1"/>
    </reaction>
</comment>
<dbReference type="AlphaFoldDB" id="A0A937UQV0"/>
<dbReference type="PIRSF" id="PIRSF001109">
    <property type="entry name" value="Ad_hcy_hydrolase"/>
    <property type="match status" value="1"/>
</dbReference>
<dbReference type="GO" id="GO:0033353">
    <property type="term" value="P:S-adenosylmethionine cycle"/>
    <property type="evidence" value="ECO:0007669"/>
    <property type="project" value="TreeGrafter"/>
</dbReference>
<dbReference type="EC" id="3.13.2.1" evidence="5"/>
<dbReference type="SUPFAM" id="SSF52283">
    <property type="entry name" value="Formate/glycerate dehydrogenase catalytic domain-like"/>
    <property type="match status" value="1"/>
</dbReference>
<dbReference type="PROSITE" id="PS00739">
    <property type="entry name" value="ADOHCYASE_2"/>
    <property type="match status" value="1"/>
</dbReference>
<feature type="binding site" evidence="5 7">
    <location>
        <position position="358"/>
    </location>
    <ligand>
        <name>NAD(+)</name>
        <dbReference type="ChEBI" id="CHEBI:57540"/>
    </ligand>
</feature>
<dbReference type="FunFam" id="3.40.50.720:FF:000004">
    <property type="entry name" value="Adenosylhomocysteinase"/>
    <property type="match status" value="1"/>
</dbReference>
<feature type="binding site" evidence="5 6">
    <location>
        <position position="167"/>
    </location>
    <ligand>
        <name>substrate</name>
    </ligand>
</feature>
<dbReference type="SMART" id="SM00997">
    <property type="entry name" value="AdoHcyase_NAD"/>
    <property type="match status" value="1"/>
</dbReference>
<sequence length="436" mass="46438">MTQTTETPEAGDLATSLPRHDVADLSLAAQGRARIEWADRAMPVLRQVRARFAKERPFAGARIAACMHVTTETANLMRALVAGGAEVVLCASNPLSTQDDTAAALVAEYGVSTYARNGIDRDGYYAHIDAALDLAPHYVFDDGCDLVNTLHTARTDVLGEVLAGCEETTTGVIRLRRMAAEGALRFPVVAVNDTDTKHMFDNRYGTGQSTLDAIFRATNTLLAGKTVVVAGYGYCGRGVASRAKGLGANVVVTEIDPTKALDAAMDGFRILPMAKAAAVGDVFITVTGNRDVIRPEHIELMRDGAILANSGHFDVEIDILGLAAMAVDGPRRVRPSTDEYVLADGRRVLLLAEGRLVNLGAAEGHPAAVMDMSFADQALTAEWLTTAAGTLAPGVHDVPTEIDKRVASLKIETMGIDIDTPTPAQVEYLNSWRHGS</sequence>
<evidence type="ECO:0000259" key="10">
    <source>
        <dbReference type="SMART" id="SM00997"/>
    </source>
</evidence>
<comment type="caution">
    <text evidence="11">The sequence shown here is derived from an EMBL/GenBank/DDBJ whole genome shotgun (WGS) entry which is preliminary data.</text>
</comment>
<dbReference type="Pfam" id="PF00670">
    <property type="entry name" value="AdoHcyase_NAD"/>
    <property type="match status" value="1"/>
</dbReference>
<gene>
    <name evidence="5" type="primary">ahcY</name>
    <name evidence="11" type="ORF">I7412_25545</name>
</gene>
<evidence type="ECO:0000256" key="6">
    <source>
        <dbReference type="PIRSR" id="PIRSR001109-1"/>
    </source>
</evidence>
<dbReference type="CDD" id="cd00401">
    <property type="entry name" value="SAHH"/>
    <property type="match status" value="1"/>
</dbReference>
<feature type="binding site" evidence="5">
    <location>
        <position position="289"/>
    </location>
    <ligand>
        <name>NAD(+)</name>
        <dbReference type="ChEBI" id="CHEBI:57540"/>
    </ligand>
</feature>
<dbReference type="InterPro" id="IPR015878">
    <property type="entry name" value="Ado_hCys_hydrolase_NAD-bd"/>
</dbReference>
<feature type="binding site" evidence="5 6">
    <location>
        <position position="142"/>
    </location>
    <ligand>
        <name>substrate</name>
    </ligand>
</feature>
<evidence type="ECO:0000256" key="1">
    <source>
        <dbReference type="ARBA" id="ARBA00007122"/>
    </source>
</evidence>
<dbReference type="GO" id="GO:0005829">
    <property type="term" value="C:cytosol"/>
    <property type="evidence" value="ECO:0007669"/>
    <property type="project" value="TreeGrafter"/>
</dbReference>
<dbReference type="GO" id="GO:0071269">
    <property type="term" value="P:L-homocysteine biosynthetic process"/>
    <property type="evidence" value="ECO:0007669"/>
    <property type="project" value="UniProtKB-UniRule"/>
</dbReference>
<dbReference type="HAMAP" id="MF_00563">
    <property type="entry name" value="AdoHcyase"/>
    <property type="match status" value="1"/>
</dbReference>
<feature type="binding site" evidence="5 7">
    <location>
        <position position="254"/>
    </location>
    <ligand>
        <name>NAD(+)</name>
        <dbReference type="ChEBI" id="CHEBI:57540"/>
    </ligand>
</feature>
<name>A0A937UQV0_9ACTN</name>
<keyword evidence="4 5" id="KW-0520">NAD</keyword>
<feature type="binding site" evidence="5 6">
    <location>
        <position position="197"/>
    </location>
    <ligand>
        <name>substrate</name>
    </ligand>
</feature>
<feature type="binding site" evidence="7">
    <location>
        <position position="365"/>
    </location>
    <ligand>
        <name>NAD(+)</name>
        <dbReference type="ChEBI" id="CHEBI:57540"/>
    </ligand>
</feature>
<evidence type="ECO:0000256" key="8">
    <source>
        <dbReference type="RuleBase" id="RU000548"/>
    </source>
</evidence>
<evidence type="ECO:0000313" key="12">
    <source>
        <dbReference type="Proteomes" id="UP000604475"/>
    </source>
</evidence>
<dbReference type="NCBIfam" id="NF004005">
    <property type="entry name" value="PRK05476.2-3"/>
    <property type="match status" value="1"/>
</dbReference>
<feature type="binding site" evidence="5 6">
    <location>
        <position position="201"/>
    </location>
    <ligand>
        <name>substrate</name>
    </ligand>
</feature>
<dbReference type="Pfam" id="PF05221">
    <property type="entry name" value="AdoHcyase"/>
    <property type="match status" value="2"/>
</dbReference>
<dbReference type="InterPro" id="IPR020082">
    <property type="entry name" value="S-Ado-L-homoCys_hydrolase_CS"/>
</dbReference>
<proteinExistence type="inferred from homology"/>
<feature type="binding site" evidence="5 7">
    <location>
        <begin position="168"/>
        <end position="170"/>
    </location>
    <ligand>
        <name>NAD(+)</name>
        <dbReference type="ChEBI" id="CHEBI:57540"/>
    </ligand>
</feature>
<dbReference type="RefSeq" id="WP_203003726.1">
    <property type="nucleotide sequence ID" value="NZ_JADWYU010000101.1"/>
</dbReference>
<dbReference type="Gene3D" id="3.40.50.720">
    <property type="entry name" value="NAD(P)-binding Rossmann-like Domain"/>
    <property type="match status" value="1"/>
</dbReference>
<feature type="binding site" evidence="5 7">
    <location>
        <begin position="310"/>
        <end position="312"/>
    </location>
    <ligand>
        <name>NAD(+)</name>
        <dbReference type="ChEBI" id="CHEBI:57540"/>
    </ligand>
</feature>
<keyword evidence="2 5" id="KW-0554">One-carbon metabolism</keyword>
<comment type="cofactor">
    <cofactor evidence="5 7 8">
        <name>NAD(+)</name>
        <dbReference type="ChEBI" id="CHEBI:57540"/>
    </cofactor>
    <text evidence="5 7 8">Binds 1 NAD(+) per subunit.</text>
</comment>
<evidence type="ECO:0000313" key="11">
    <source>
        <dbReference type="EMBL" id="MBL7630463.1"/>
    </source>
</evidence>
<comment type="function">
    <text evidence="5">May play a key role in the regulation of the intracellular concentration of adenosylhomocysteine.</text>
</comment>